<protein>
    <submittedName>
        <fullName evidence="2">Uncharacterized protein</fullName>
    </submittedName>
</protein>
<keyword evidence="1" id="KW-0472">Membrane</keyword>
<sequence>MKKKLFKISNSELNINKNLKSFTKEIKLYTIFIGASLFANILCFFAILIHYYLP</sequence>
<evidence type="ECO:0000256" key="1">
    <source>
        <dbReference type="SAM" id="Phobius"/>
    </source>
</evidence>
<name>E6YKD2_9HYPH</name>
<proteinExistence type="predicted"/>
<dbReference type="AlphaFoldDB" id="E6YKD2"/>
<evidence type="ECO:0000313" key="2">
    <source>
        <dbReference type="EMBL" id="CBI77320.1"/>
    </source>
</evidence>
<organism evidence="2">
    <name type="scientific">Bartonella rochalimae ATCC BAA-1498</name>
    <dbReference type="NCBI Taxonomy" id="685782"/>
    <lineage>
        <taxon>Bacteria</taxon>
        <taxon>Pseudomonadati</taxon>
        <taxon>Pseudomonadota</taxon>
        <taxon>Alphaproteobacteria</taxon>
        <taxon>Hyphomicrobiales</taxon>
        <taxon>Bartonellaceae</taxon>
        <taxon>Bartonella</taxon>
    </lineage>
</organism>
<dbReference type="EMBL" id="FN645455">
    <property type="protein sequence ID" value="CBI77320.1"/>
    <property type="molecule type" value="Genomic_DNA"/>
</dbReference>
<feature type="transmembrane region" description="Helical" evidence="1">
    <location>
        <begin position="28"/>
        <end position="53"/>
    </location>
</feature>
<keyword evidence="1" id="KW-0812">Transmembrane</keyword>
<reference evidence="2" key="1">
    <citation type="journal article" date="2011" name="PLoS Genet.">
        <title>Parallel evolution of a type IV secretion system in radiating lineages of the host-restricted bacterial pathogen Bartonella.</title>
        <authorList>
            <person name="Engel P."/>
            <person name="Salzburger W."/>
            <person name="Liesch M."/>
            <person name="Chang C.C."/>
            <person name="Maruyama S."/>
            <person name="Lanz C."/>
            <person name="Calteau A."/>
            <person name="Lajus A."/>
            <person name="Medigue C."/>
            <person name="Schuster S.C."/>
            <person name="Dehio C."/>
        </authorList>
    </citation>
    <scope>NUCLEOTIDE SEQUENCE</scope>
    <source>
        <strain evidence="2">ATCC BAA-1498</strain>
    </source>
</reference>
<gene>
    <name evidence="2" type="ORF">BARRO_10253</name>
</gene>
<accession>E6YKD2</accession>
<keyword evidence="1" id="KW-1133">Transmembrane helix</keyword>